<feature type="region of interest" description="Disordered" evidence="1">
    <location>
        <begin position="1"/>
        <end position="38"/>
    </location>
</feature>
<proteinExistence type="predicted"/>
<organism evidence="2 4">
    <name type="scientific">Durusdinium trenchii</name>
    <dbReference type="NCBI Taxonomy" id="1381693"/>
    <lineage>
        <taxon>Eukaryota</taxon>
        <taxon>Sar</taxon>
        <taxon>Alveolata</taxon>
        <taxon>Dinophyceae</taxon>
        <taxon>Suessiales</taxon>
        <taxon>Symbiodiniaceae</taxon>
        <taxon>Durusdinium</taxon>
    </lineage>
</organism>
<name>A0ABP0HU27_9DINO</name>
<protein>
    <submittedName>
        <fullName evidence="2">Uncharacterized protein</fullName>
    </submittedName>
</protein>
<reference evidence="2 4" key="1">
    <citation type="submission" date="2024-02" db="EMBL/GenBank/DDBJ databases">
        <authorList>
            <person name="Chen Y."/>
            <person name="Shah S."/>
            <person name="Dougan E. K."/>
            <person name="Thang M."/>
            <person name="Chan C."/>
        </authorList>
    </citation>
    <scope>NUCLEOTIDE SEQUENCE [LARGE SCALE GENOMIC DNA]</scope>
</reference>
<feature type="non-terminal residue" evidence="2">
    <location>
        <position position="174"/>
    </location>
</feature>
<evidence type="ECO:0000313" key="3">
    <source>
        <dbReference type="EMBL" id="CAK8994154.1"/>
    </source>
</evidence>
<accession>A0ABP0HU27</accession>
<dbReference type="EMBL" id="CAXAMM010001969">
    <property type="protein sequence ID" value="CAK8994154.1"/>
    <property type="molecule type" value="Genomic_DNA"/>
</dbReference>
<keyword evidence="4" id="KW-1185">Reference proteome</keyword>
<evidence type="ECO:0000313" key="4">
    <source>
        <dbReference type="Proteomes" id="UP001642464"/>
    </source>
</evidence>
<evidence type="ECO:0000313" key="2">
    <source>
        <dbReference type="EMBL" id="CAK8993182.1"/>
    </source>
</evidence>
<sequence>MHGHGKGLPARGKGILARGKGQQASLVKAPPDEETEELLRDLPGTGGWIWSKPNLIDDDTKVAKRVAWLNKFGHLSQSIDWPEVAEPLDNLKVPHAMVLLKELETLGKKVKDPTEWIKRAVEQAGCDDIDPEEASLPVKAKVQELNQSGRLAAPIDLEQVKDGLARLETWWLEG</sequence>
<dbReference type="Proteomes" id="UP001642464">
    <property type="component" value="Unassembled WGS sequence"/>
</dbReference>
<dbReference type="EMBL" id="CAXAMM010001725">
    <property type="protein sequence ID" value="CAK8993182.1"/>
    <property type="molecule type" value="Genomic_DNA"/>
</dbReference>
<comment type="caution">
    <text evidence="2">The sequence shown here is derived from an EMBL/GenBank/DDBJ whole genome shotgun (WGS) entry which is preliminary data.</text>
</comment>
<gene>
    <name evidence="2" type="ORF">SCF082_LOCUS3404</name>
    <name evidence="3" type="ORF">SCF082_LOCUS3818</name>
</gene>
<evidence type="ECO:0000256" key="1">
    <source>
        <dbReference type="SAM" id="MobiDB-lite"/>
    </source>
</evidence>